<reference evidence="2 3" key="1">
    <citation type="journal article" date="2015" name="Genome Biol. Evol.">
        <title>Comparative Genomics of a Bacterivorous Green Alga Reveals Evolutionary Causalities and Consequences of Phago-Mixotrophic Mode of Nutrition.</title>
        <authorList>
            <person name="Burns J.A."/>
            <person name="Paasch A."/>
            <person name="Narechania A."/>
            <person name="Kim E."/>
        </authorList>
    </citation>
    <scope>NUCLEOTIDE SEQUENCE [LARGE SCALE GENOMIC DNA]</scope>
    <source>
        <strain evidence="2 3">PLY_AMNH</strain>
    </source>
</reference>
<comment type="caution">
    <text evidence="2">The sequence shown here is derived from an EMBL/GenBank/DDBJ whole genome shotgun (WGS) entry which is preliminary data.</text>
</comment>
<feature type="compositionally biased region" description="Basic and acidic residues" evidence="1">
    <location>
        <begin position="112"/>
        <end position="123"/>
    </location>
</feature>
<evidence type="ECO:0000313" key="2">
    <source>
        <dbReference type="EMBL" id="KAK3235965.1"/>
    </source>
</evidence>
<name>A0AAE0BHA5_9CHLO</name>
<dbReference type="EMBL" id="LGRX02035185">
    <property type="protein sequence ID" value="KAK3235965.1"/>
    <property type="molecule type" value="Genomic_DNA"/>
</dbReference>
<gene>
    <name evidence="2" type="ORF">CYMTET_53853</name>
</gene>
<keyword evidence="3" id="KW-1185">Reference proteome</keyword>
<evidence type="ECO:0000256" key="1">
    <source>
        <dbReference type="SAM" id="MobiDB-lite"/>
    </source>
</evidence>
<dbReference type="AlphaFoldDB" id="A0AAE0BHA5"/>
<evidence type="ECO:0000313" key="3">
    <source>
        <dbReference type="Proteomes" id="UP001190700"/>
    </source>
</evidence>
<protein>
    <submittedName>
        <fullName evidence="2">Uncharacterized protein</fullName>
    </submittedName>
</protein>
<feature type="compositionally biased region" description="Acidic residues" evidence="1">
    <location>
        <begin position="97"/>
        <end position="111"/>
    </location>
</feature>
<feature type="region of interest" description="Disordered" evidence="1">
    <location>
        <begin position="97"/>
        <end position="146"/>
    </location>
</feature>
<accession>A0AAE0BHA5</accession>
<dbReference type="Proteomes" id="UP001190700">
    <property type="component" value="Unassembled WGS sequence"/>
</dbReference>
<proteinExistence type="predicted"/>
<organism evidence="2 3">
    <name type="scientific">Cymbomonas tetramitiformis</name>
    <dbReference type="NCBI Taxonomy" id="36881"/>
    <lineage>
        <taxon>Eukaryota</taxon>
        <taxon>Viridiplantae</taxon>
        <taxon>Chlorophyta</taxon>
        <taxon>Pyramimonadophyceae</taxon>
        <taxon>Pyramimonadales</taxon>
        <taxon>Pyramimonadaceae</taxon>
        <taxon>Cymbomonas</taxon>
    </lineage>
</organism>
<feature type="compositionally biased region" description="Acidic residues" evidence="1">
    <location>
        <begin position="124"/>
        <end position="135"/>
    </location>
</feature>
<sequence>MDDDVLDTRCEVAHGLDTSMADVDGAVEVHRDGGADVDVETASPSCDEMVACIDVLLRSPSVSEHTSMLRYIREHVLTTLSAPAQLHPPVDTAVTELEEEPASEMVVEDEVDLSRDPSSREASDESDSSFEGEEEGDKHRMWVMNA</sequence>